<proteinExistence type="predicted"/>
<evidence type="ECO:0000256" key="1">
    <source>
        <dbReference type="SAM" id="MobiDB-lite"/>
    </source>
</evidence>
<dbReference type="Pfam" id="PF13439">
    <property type="entry name" value="Glyco_transf_4"/>
    <property type="match status" value="1"/>
</dbReference>
<accession>A0AA96WNS7</accession>
<sequence length="434" mass="48139">MARILILISGHLCNAPRPQKEADALAAAGHEVMIAGMWFDDKFADRDRQLLSGKSWSFHPIVDFRGVTFAQKLQRLRMRLQAKLARELFQKTAIALPDLLGYGAKAMLQFAKTHRADLTIVHSEVGLWVAQQLRQQSYTVGVDFEDWFSEDLLPSVRASRPIAWIRALEAELARHCTYCLAPSQAMATAIANAYQSAPPVVIYNSFPCGEHLPNQLQYHDRENLQNPSLHWFSQTIGPGRGLETLLAALPHLKATVDIHLRGNCPAVYRDWLKANIPDGWQDRIWIHDTVANHLLPARIAEHDIGLALETSTIPNRDLTVTNKLFQYLQAGLAVIATDTAGQQEILRHVSQAGHLIPSDDTIALATAINQWVQQPEQLAIAKEAAVQASMALAWETQAPKLVRQAEVAIRSEHNSEKNAAQPGCTSLSQSSPTV</sequence>
<dbReference type="SUPFAM" id="SSF53756">
    <property type="entry name" value="UDP-Glycosyltransferase/glycogen phosphorylase"/>
    <property type="match status" value="1"/>
</dbReference>
<keyword evidence="3" id="KW-0808">Transferase</keyword>
<dbReference type="EMBL" id="CP130144">
    <property type="protein sequence ID" value="WNZ43386.1"/>
    <property type="molecule type" value="Genomic_DNA"/>
</dbReference>
<name>A0AA96WNS7_LEPBY</name>
<organism evidence="3">
    <name type="scientific">Leptolyngbya boryana CZ1</name>
    <dbReference type="NCBI Taxonomy" id="3060204"/>
    <lineage>
        <taxon>Bacteria</taxon>
        <taxon>Bacillati</taxon>
        <taxon>Cyanobacteriota</taxon>
        <taxon>Cyanophyceae</taxon>
        <taxon>Leptolyngbyales</taxon>
        <taxon>Leptolyngbyaceae</taxon>
        <taxon>Leptolyngbya group</taxon>
        <taxon>Leptolyngbya</taxon>
    </lineage>
</organism>
<dbReference type="EC" id="2.4.-.-" evidence="3"/>
<dbReference type="InterPro" id="IPR028098">
    <property type="entry name" value="Glyco_trans_4-like_N"/>
</dbReference>
<dbReference type="GO" id="GO:0016757">
    <property type="term" value="F:glycosyltransferase activity"/>
    <property type="evidence" value="ECO:0007669"/>
    <property type="project" value="UniProtKB-KW"/>
</dbReference>
<gene>
    <name evidence="3" type="ORF">Q2T42_16165</name>
</gene>
<keyword evidence="3" id="KW-0328">Glycosyltransferase</keyword>
<evidence type="ECO:0000313" key="3">
    <source>
        <dbReference type="EMBL" id="WNZ43386.1"/>
    </source>
</evidence>
<dbReference type="Pfam" id="PF13692">
    <property type="entry name" value="Glyco_trans_1_4"/>
    <property type="match status" value="1"/>
</dbReference>
<protein>
    <submittedName>
        <fullName evidence="3">Glycosyltransferase</fullName>
        <ecNumber evidence="3">2.4.-.-</ecNumber>
    </submittedName>
</protein>
<feature type="domain" description="Glycosyltransferase subfamily 4-like N-terminal" evidence="2">
    <location>
        <begin position="22"/>
        <end position="204"/>
    </location>
</feature>
<reference evidence="3" key="2">
    <citation type="submission" date="2023-07" db="EMBL/GenBank/DDBJ databases">
        <authorList>
            <person name="Bai X.-H."/>
            <person name="Wang H.-H."/>
            <person name="Wang J."/>
            <person name="Ma M.-Y."/>
            <person name="Hu H.-H."/>
            <person name="Song Z.-L."/>
            <person name="Ma H.-G."/>
            <person name="Fan Y."/>
            <person name="Du C.-Y."/>
            <person name="Xu J.-C."/>
        </authorList>
    </citation>
    <scope>NUCLEOTIDE SEQUENCE</scope>
    <source>
        <strain evidence="3">CZ1</strain>
    </source>
</reference>
<reference evidence="3" key="1">
    <citation type="journal article" date="2023" name="Plants (Basel)">
        <title>Genomic Analysis of Leptolyngbya boryana CZ1 Reveals Efficient Carbon Fixation Modules.</title>
        <authorList>
            <person name="Bai X."/>
            <person name="Wang H."/>
            <person name="Cheng W."/>
            <person name="Wang J."/>
            <person name="Ma M."/>
            <person name="Hu H."/>
            <person name="Song Z."/>
            <person name="Ma H."/>
            <person name="Fan Y."/>
            <person name="Du C."/>
            <person name="Xu J."/>
        </authorList>
    </citation>
    <scope>NUCLEOTIDE SEQUENCE</scope>
    <source>
        <strain evidence="3">CZ1</strain>
    </source>
</reference>
<dbReference type="AlphaFoldDB" id="A0AA96WNS7"/>
<evidence type="ECO:0000259" key="2">
    <source>
        <dbReference type="Pfam" id="PF13439"/>
    </source>
</evidence>
<dbReference type="Gene3D" id="3.40.50.2000">
    <property type="entry name" value="Glycogen Phosphorylase B"/>
    <property type="match status" value="2"/>
</dbReference>
<dbReference type="RefSeq" id="WP_316425698.1">
    <property type="nucleotide sequence ID" value="NZ_CP130144.1"/>
</dbReference>
<feature type="region of interest" description="Disordered" evidence="1">
    <location>
        <begin position="412"/>
        <end position="434"/>
    </location>
</feature>
<feature type="compositionally biased region" description="Polar residues" evidence="1">
    <location>
        <begin position="423"/>
        <end position="434"/>
    </location>
</feature>